<organism evidence="1 2">
    <name type="scientific">Sutcliffiella rhizosphaerae</name>
    <dbReference type="NCBI Taxonomy" id="2880967"/>
    <lineage>
        <taxon>Bacteria</taxon>
        <taxon>Bacillati</taxon>
        <taxon>Bacillota</taxon>
        <taxon>Bacilli</taxon>
        <taxon>Bacillales</taxon>
        <taxon>Bacillaceae</taxon>
        <taxon>Sutcliffiella</taxon>
    </lineage>
</organism>
<evidence type="ECO:0000313" key="2">
    <source>
        <dbReference type="Proteomes" id="UP000789833"/>
    </source>
</evidence>
<dbReference type="EMBL" id="CAKJTJ010000010">
    <property type="protein sequence ID" value="CAG9621419.1"/>
    <property type="molecule type" value="Genomic_DNA"/>
</dbReference>
<gene>
    <name evidence="1" type="ORF">BACCIP111883_02192</name>
</gene>
<dbReference type="Proteomes" id="UP000789833">
    <property type="component" value="Unassembled WGS sequence"/>
</dbReference>
<dbReference type="RefSeq" id="WP_230501313.1">
    <property type="nucleotide sequence ID" value="NZ_CAKJTJ010000010.1"/>
</dbReference>
<comment type="caution">
    <text evidence="1">The sequence shown here is derived from an EMBL/GenBank/DDBJ whole genome shotgun (WGS) entry which is preliminary data.</text>
</comment>
<name>A0ABN8A8K2_9BACI</name>
<reference evidence="1 2" key="1">
    <citation type="submission" date="2021-10" db="EMBL/GenBank/DDBJ databases">
        <authorList>
            <person name="Criscuolo A."/>
        </authorList>
    </citation>
    <scope>NUCLEOTIDE SEQUENCE [LARGE SCALE GENOMIC DNA]</scope>
    <source>
        <strain evidence="2">CIP 111883</strain>
    </source>
</reference>
<accession>A0ABN8A8K2</accession>
<evidence type="ECO:0000313" key="1">
    <source>
        <dbReference type="EMBL" id="CAG9621419.1"/>
    </source>
</evidence>
<proteinExistence type="predicted"/>
<sequence length="166" mass="19737">MKRWKTILIIAFGVLFVSGFFFLDSEEALYNREVEPEMEISVGQKRNIMSYIEIAKFKFHNLTMEEHEPNPENMTRDELIDYLSNYFADPILTDLVDYWSWKNPELGSFVEQFTTLDSDIESEPVYILMGEKEVLVRWIDKHYDMEISVVVERNGNGWIIKDMQFI</sequence>
<keyword evidence="2" id="KW-1185">Reference proteome</keyword>
<protein>
    <recommendedName>
        <fullName evidence="3">DUF3828 domain-containing protein</fullName>
    </recommendedName>
</protein>
<evidence type="ECO:0008006" key="3">
    <source>
        <dbReference type="Google" id="ProtNLM"/>
    </source>
</evidence>